<dbReference type="GO" id="GO:0046983">
    <property type="term" value="F:protein dimerization activity"/>
    <property type="evidence" value="ECO:0007669"/>
    <property type="project" value="InterPro"/>
</dbReference>
<sequence>MGRRKIEIKKIEKKSSLQVTFTKRRMGLFRKASELSILCGAEIAILVQSPADKIFSYGHPSVEALVNRLLHHNGGGAFPSHELVASSSSSTTRSYSLQRQIVPWQEDGRIKYEEALRKLEFEKLSIQKHEIMSTSMDFWWDKSIDQFTELHELEEFVQALEALKNNVSCKLEEMAKHKLQPDFASSSNNFFDHHNYHGGVFPLPAINHQDFY</sequence>
<dbReference type="InterPro" id="IPR036879">
    <property type="entry name" value="TF_MADSbox_sf"/>
</dbReference>
<organism evidence="8 9">
    <name type="scientific">Erythranthe guttata</name>
    <name type="common">Yellow monkey flower</name>
    <name type="synonym">Mimulus guttatus</name>
    <dbReference type="NCBI Taxonomy" id="4155"/>
    <lineage>
        <taxon>Eukaryota</taxon>
        <taxon>Viridiplantae</taxon>
        <taxon>Streptophyta</taxon>
        <taxon>Embryophyta</taxon>
        <taxon>Tracheophyta</taxon>
        <taxon>Spermatophyta</taxon>
        <taxon>Magnoliopsida</taxon>
        <taxon>eudicotyledons</taxon>
        <taxon>Gunneridae</taxon>
        <taxon>Pentapetalae</taxon>
        <taxon>asterids</taxon>
        <taxon>lamiids</taxon>
        <taxon>Lamiales</taxon>
        <taxon>Phrymaceae</taxon>
        <taxon>Erythranthe</taxon>
    </lineage>
</organism>
<accession>A0A022QKT1</accession>
<dbReference type="SUPFAM" id="SSF55455">
    <property type="entry name" value="SRF-like"/>
    <property type="match status" value="1"/>
</dbReference>
<evidence type="ECO:0000256" key="2">
    <source>
        <dbReference type="ARBA" id="ARBA00023015"/>
    </source>
</evidence>
<dbReference type="GO" id="GO:0006357">
    <property type="term" value="P:regulation of transcription by RNA polymerase II"/>
    <property type="evidence" value="ECO:0000318"/>
    <property type="project" value="GO_Central"/>
</dbReference>
<comment type="subcellular location">
    <subcellularLocation>
        <location evidence="1">Nucleus</location>
    </subcellularLocation>
</comment>
<feature type="domain" description="MADS-box" evidence="7">
    <location>
        <begin position="1"/>
        <end position="61"/>
    </location>
</feature>
<evidence type="ECO:0000313" key="9">
    <source>
        <dbReference type="Proteomes" id="UP000030748"/>
    </source>
</evidence>
<keyword evidence="2" id="KW-0805">Transcription regulation</keyword>
<evidence type="ECO:0000259" key="7">
    <source>
        <dbReference type="PROSITE" id="PS50066"/>
    </source>
</evidence>
<keyword evidence="4" id="KW-0804">Transcription</keyword>
<dbReference type="PANTHER" id="PTHR11945:SF776">
    <property type="entry name" value="AGAMOUS-LIKE 50-RELATED"/>
    <property type="match status" value="1"/>
</dbReference>
<evidence type="ECO:0000256" key="6">
    <source>
        <dbReference type="SAM" id="Coils"/>
    </source>
</evidence>
<dbReference type="Gene3D" id="3.40.1810.10">
    <property type="entry name" value="Transcription factor, MADS-box"/>
    <property type="match status" value="1"/>
</dbReference>
<keyword evidence="9" id="KW-1185">Reference proteome</keyword>
<proteinExistence type="predicted"/>
<dbReference type="FunFam" id="3.40.1810.10:FF:000006">
    <property type="entry name" value="Agamous-like MADS-box protein AGL62"/>
    <property type="match status" value="1"/>
</dbReference>
<keyword evidence="5" id="KW-0539">Nucleus</keyword>
<dbReference type="SMART" id="SM00432">
    <property type="entry name" value="MADS"/>
    <property type="match status" value="1"/>
</dbReference>
<evidence type="ECO:0000256" key="1">
    <source>
        <dbReference type="ARBA" id="ARBA00004123"/>
    </source>
</evidence>
<dbReference type="PRINTS" id="PR00404">
    <property type="entry name" value="MADSDOMAIN"/>
</dbReference>
<gene>
    <name evidence="8" type="ORF">MIMGU_mgv1a018957mg</name>
</gene>
<evidence type="ECO:0000256" key="5">
    <source>
        <dbReference type="ARBA" id="ARBA00023242"/>
    </source>
</evidence>
<evidence type="ECO:0000256" key="4">
    <source>
        <dbReference type="ARBA" id="ARBA00023163"/>
    </source>
</evidence>
<dbReference type="Proteomes" id="UP000030748">
    <property type="component" value="Unassembled WGS sequence"/>
</dbReference>
<feature type="coiled-coil region" evidence="6">
    <location>
        <begin position="153"/>
        <end position="180"/>
    </location>
</feature>
<name>A0A022QKT1_ERYGU</name>
<keyword evidence="3" id="KW-0238">DNA-binding</keyword>
<dbReference type="PROSITE" id="PS50066">
    <property type="entry name" value="MADS_BOX_2"/>
    <property type="match status" value="1"/>
</dbReference>
<dbReference type="Pfam" id="PF00319">
    <property type="entry name" value="SRF-TF"/>
    <property type="match status" value="1"/>
</dbReference>
<reference evidence="8 9" key="1">
    <citation type="journal article" date="2013" name="Proc. Natl. Acad. Sci. U.S.A.">
        <title>Fine-scale variation in meiotic recombination in Mimulus inferred from population shotgun sequencing.</title>
        <authorList>
            <person name="Hellsten U."/>
            <person name="Wright K.M."/>
            <person name="Jenkins J."/>
            <person name="Shu S."/>
            <person name="Yuan Y."/>
            <person name="Wessler S.R."/>
            <person name="Schmutz J."/>
            <person name="Willis J.H."/>
            <person name="Rokhsar D.S."/>
        </authorList>
    </citation>
    <scope>NUCLEOTIDE SEQUENCE [LARGE SCALE GENOMIC DNA]</scope>
    <source>
        <strain evidence="9">cv. DUN x IM62</strain>
    </source>
</reference>
<dbReference type="InterPro" id="IPR002100">
    <property type="entry name" value="TF_MADSbox"/>
</dbReference>
<dbReference type="GO" id="GO:0005634">
    <property type="term" value="C:nucleus"/>
    <property type="evidence" value="ECO:0007669"/>
    <property type="project" value="UniProtKB-SubCell"/>
</dbReference>
<evidence type="ECO:0000313" key="8">
    <source>
        <dbReference type="EMBL" id="EYU28194.1"/>
    </source>
</evidence>
<keyword evidence="6" id="KW-0175">Coiled coil</keyword>
<feature type="non-terminal residue" evidence="8">
    <location>
        <position position="212"/>
    </location>
</feature>
<dbReference type="GO" id="GO:0000981">
    <property type="term" value="F:DNA-binding transcription factor activity, RNA polymerase II-specific"/>
    <property type="evidence" value="ECO:0000318"/>
    <property type="project" value="GO_Central"/>
</dbReference>
<dbReference type="eggNOG" id="KOG0014">
    <property type="taxonomic scope" value="Eukaryota"/>
</dbReference>
<evidence type="ECO:0000256" key="3">
    <source>
        <dbReference type="ARBA" id="ARBA00023125"/>
    </source>
</evidence>
<dbReference type="EMBL" id="KI631456">
    <property type="protein sequence ID" value="EYU28194.1"/>
    <property type="molecule type" value="Genomic_DNA"/>
</dbReference>
<protein>
    <recommendedName>
        <fullName evidence="7">MADS-box domain-containing protein</fullName>
    </recommendedName>
</protein>
<dbReference type="AlphaFoldDB" id="A0A022QKT1"/>
<dbReference type="PANTHER" id="PTHR11945">
    <property type="entry name" value="MADS BOX PROTEIN"/>
    <property type="match status" value="1"/>
</dbReference>
<dbReference type="GO" id="GO:0000978">
    <property type="term" value="F:RNA polymerase II cis-regulatory region sequence-specific DNA binding"/>
    <property type="evidence" value="ECO:0000318"/>
    <property type="project" value="GO_Central"/>
</dbReference>